<gene>
    <name evidence="2" type="ORF">METZ01_LOCUS67361</name>
</gene>
<dbReference type="EMBL" id="UINC01004462">
    <property type="protein sequence ID" value="SVA14507.1"/>
    <property type="molecule type" value="Genomic_DNA"/>
</dbReference>
<sequence length="290" mass="31351">MSTHLSGTLSNLEKTNLLFKKLLGKPSTLTDREFFQEPNRPARTNVFQSQIFKDDIPVTASTSLTSLTDTSLDDNGNTLAGSYVGKTDGIIKRYIKIPLTSIDGTDGKAYEALEATTSHPSGNNNDGSGGANGTSGTYDRVTQDTIPFNFDTGGSYEIKLYKSNGQEIPFGYSGGEWIYDYESGIVSFYEYSNISGIDESNPPLVSFYRYIGEKGVSVSTVNKTVFDAGDKTGTGDDITAAQIDTRDLSTLGLSAYSQAFQFGGNYNGSWRMVVSGGNGNQAETKFRIQV</sequence>
<dbReference type="AlphaFoldDB" id="A0A381TIA1"/>
<feature type="region of interest" description="Disordered" evidence="1">
    <location>
        <begin position="115"/>
        <end position="138"/>
    </location>
</feature>
<reference evidence="2" key="1">
    <citation type="submission" date="2018-05" db="EMBL/GenBank/DDBJ databases">
        <authorList>
            <person name="Lanie J.A."/>
            <person name="Ng W.-L."/>
            <person name="Kazmierczak K.M."/>
            <person name="Andrzejewski T.M."/>
            <person name="Davidsen T.M."/>
            <person name="Wayne K.J."/>
            <person name="Tettelin H."/>
            <person name="Glass J.I."/>
            <person name="Rusch D."/>
            <person name="Podicherti R."/>
            <person name="Tsui H.-C.T."/>
            <person name="Winkler M.E."/>
        </authorList>
    </citation>
    <scope>NUCLEOTIDE SEQUENCE</scope>
</reference>
<proteinExistence type="predicted"/>
<protein>
    <submittedName>
        <fullName evidence="2">Uncharacterized protein</fullName>
    </submittedName>
</protein>
<feature type="non-terminal residue" evidence="2">
    <location>
        <position position="290"/>
    </location>
</feature>
<accession>A0A381TIA1</accession>
<evidence type="ECO:0000313" key="2">
    <source>
        <dbReference type="EMBL" id="SVA14507.1"/>
    </source>
</evidence>
<organism evidence="2">
    <name type="scientific">marine metagenome</name>
    <dbReference type="NCBI Taxonomy" id="408172"/>
    <lineage>
        <taxon>unclassified sequences</taxon>
        <taxon>metagenomes</taxon>
        <taxon>ecological metagenomes</taxon>
    </lineage>
</organism>
<evidence type="ECO:0000256" key="1">
    <source>
        <dbReference type="SAM" id="MobiDB-lite"/>
    </source>
</evidence>
<name>A0A381TIA1_9ZZZZ</name>